<keyword evidence="2" id="KW-1185">Reference proteome</keyword>
<organism evidence="1 2">
    <name type="scientific">Dreissena polymorpha</name>
    <name type="common">Zebra mussel</name>
    <name type="synonym">Mytilus polymorpha</name>
    <dbReference type="NCBI Taxonomy" id="45954"/>
    <lineage>
        <taxon>Eukaryota</taxon>
        <taxon>Metazoa</taxon>
        <taxon>Spiralia</taxon>
        <taxon>Lophotrochozoa</taxon>
        <taxon>Mollusca</taxon>
        <taxon>Bivalvia</taxon>
        <taxon>Autobranchia</taxon>
        <taxon>Heteroconchia</taxon>
        <taxon>Euheterodonta</taxon>
        <taxon>Imparidentia</taxon>
        <taxon>Neoheterodontei</taxon>
        <taxon>Myida</taxon>
        <taxon>Dreissenoidea</taxon>
        <taxon>Dreissenidae</taxon>
        <taxon>Dreissena</taxon>
    </lineage>
</organism>
<name>A0A9D4RSF2_DREPO</name>
<accession>A0A9D4RSF2</accession>
<evidence type="ECO:0000313" key="2">
    <source>
        <dbReference type="Proteomes" id="UP000828390"/>
    </source>
</evidence>
<sequence>MLEKWLSKPSKSLKSWRLRGASSPWLPEQGFALHPIGARAAPWTPSKYFNIPPPSP</sequence>
<dbReference type="Proteomes" id="UP000828390">
    <property type="component" value="Unassembled WGS sequence"/>
</dbReference>
<evidence type="ECO:0000313" key="1">
    <source>
        <dbReference type="EMBL" id="KAH3877168.1"/>
    </source>
</evidence>
<reference evidence="1" key="1">
    <citation type="journal article" date="2019" name="bioRxiv">
        <title>The Genome of the Zebra Mussel, Dreissena polymorpha: A Resource for Invasive Species Research.</title>
        <authorList>
            <person name="McCartney M.A."/>
            <person name="Auch B."/>
            <person name="Kono T."/>
            <person name="Mallez S."/>
            <person name="Zhang Y."/>
            <person name="Obille A."/>
            <person name="Becker A."/>
            <person name="Abrahante J.E."/>
            <person name="Garbe J."/>
            <person name="Badalamenti J.P."/>
            <person name="Herman A."/>
            <person name="Mangelson H."/>
            <person name="Liachko I."/>
            <person name="Sullivan S."/>
            <person name="Sone E.D."/>
            <person name="Koren S."/>
            <person name="Silverstein K.A.T."/>
            <person name="Beckman K.B."/>
            <person name="Gohl D.M."/>
        </authorList>
    </citation>
    <scope>NUCLEOTIDE SEQUENCE</scope>
    <source>
        <strain evidence="1">Duluth1</strain>
        <tissue evidence="1">Whole animal</tissue>
    </source>
</reference>
<comment type="caution">
    <text evidence="1">The sequence shown here is derived from an EMBL/GenBank/DDBJ whole genome shotgun (WGS) entry which is preliminary data.</text>
</comment>
<reference evidence="1" key="2">
    <citation type="submission" date="2020-11" db="EMBL/GenBank/DDBJ databases">
        <authorList>
            <person name="McCartney M.A."/>
            <person name="Auch B."/>
            <person name="Kono T."/>
            <person name="Mallez S."/>
            <person name="Becker A."/>
            <person name="Gohl D.M."/>
            <person name="Silverstein K.A.T."/>
            <person name="Koren S."/>
            <person name="Bechman K.B."/>
            <person name="Herman A."/>
            <person name="Abrahante J.E."/>
            <person name="Garbe J."/>
        </authorList>
    </citation>
    <scope>NUCLEOTIDE SEQUENCE</scope>
    <source>
        <strain evidence="1">Duluth1</strain>
        <tissue evidence="1">Whole animal</tissue>
    </source>
</reference>
<protein>
    <submittedName>
        <fullName evidence="1">Uncharacterized protein</fullName>
    </submittedName>
</protein>
<gene>
    <name evidence="1" type="ORF">DPMN_001025</name>
</gene>
<dbReference type="EMBL" id="JAIWYP010000001">
    <property type="protein sequence ID" value="KAH3877168.1"/>
    <property type="molecule type" value="Genomic_DNA"/>
</dbReference>
<proteinExistence type="predicted"/>
<dbReference type="AlphaFoldDB" id="A0A9D4RSF2"/>